<evidence type="ECO:0000313" key="3">
    <source>
        <dbReference type="Proteomes" id="UP000238163"/>
    </source>
</evidence>
<dbReference type="RefSeq" id="WP_062455770.1">
    <property type="nucleotide sequence ID" value="NZ_FLLQ01000001.1"/>
</dbReference>
<evidence type="ECO:0000256" key="1">
    <source>
        <dbReference type="SAM" id="SignalP"/>
    </source>
</evidence>
<evidence type="ECO:0000313" key="2">
    <source>
        <dbReference type="EMBL" id="PRQ68718.1"/>
    </source>
</evidence>
<keyword evidence="3" id="KW-1185">Reference proteome</keyword>
<evidence type="ECO:0008006" key="4">
    <source>
        <dbReference type="Google" id="ProtNLM"/>
    </source>
</evidence>
<name>A0ABX5DHS1_9VIBR</name>
<dbReference type="EMBL" id="NWTN01000002">
    <property type="protein sequence ID" value="PRQ68718.1"/>
    <property type="molecule type" value="Genomic_DNA"/>
</dbReference>
<protein>
    <recommendedName>
        <fullName evidence="4">DUF3108 domain-containing protein</fullName>
    </recommendedName>
</protein>
<dbReference type="Proteomes" id="UP000238163">
    <property type="component" value="Unassembled WGS sequence"/>
</dbReference>
<proteinExistence type="predicted"/>
<comment type="caution">
    <text evidence="2">The sequence shown here is derived from an EMBL/GenBank/DDBJ whole genome shotgun (WGS) entry which is preliminary data.</text>
</comment>
<organism evidence="2 3">
    <name type="scientific">Vibrio mediterranei</name>
    <dbReference type="NCBI Taxonomy" id="689"/>
    <lineage>
        <taxon>Bacteria</taxon>
        <taxon>Pseudomonadati</taxon>
        <taxon>Pseudomonadota</taxon>
        <taxon>Gammaproteobacteria</taxon>
        <taxon>Vibrionales</taxon>
        <taxon>Vibrionaceae</taxon>
        <taxon>Vibrio</taxon>
    </lineage>
</organism>
<gene>
    <name evidence="2" type="ORF">COR51_04755</name>
</gene>
<feature type="signal peptide" evidence="1">
    <location>
        <begin position="1"/>
        <end position="26"/>
    </location>
</feature>
<feature type="chain" id="PRO_5045933379" description="DUF3108 domain-containing protein" evidence="1">
    <location>
        <begin position="27"/>
        <end position="250"/>
    </location>
</feature>
<reference evidence="2 3" key="1">
    <citation type="submission" date="2017-09" db="EMBL/GenBank/DDBJ databases">
        <authorList>
            <person name="Girard L."/>
            <person name="Lami R."/>
            <person name="Suzuki M."/>
            <person name="Baudart J."/>
        </authorList>
    </citation>
    <scope>NUCLEOTIDE SEQUENCE [LARGE SCALE GENOMIC DNA]</scope>
    <source>
        <strain evidence="2 3">17LN0615E</strain>
    </source>
</reference>
<keyword evidence="1" id="KW-0732">Signal</keyword>
<reference evidence="2 3" key="2">
    <citation type="submission" date="2018-03" db="EMBL/GenBank/DDBJ databases">
        <title>Genetic Diversity and Phenotypic Plasticity of AHL Mediated Quorum Sensing in Environmental Strains of Vibrio mediterranei.</title>
        <authorList>
            <person name="Lantoine F."/>
            <person name="Vouve F."/>
        </authorList>
    </citation>
    <scope>NUCLEOTIDE SEQUENCE [LARGE SCALE GENOMIC DNA]</scope>
    <source>
        <strain evidence="2 3">17LN0615E</strain>
    </source>
</reference>
<sequence>MVVKLTKALNHLAGFGVLLTSAAVSAEAMKSHDNSALCRNSFDYAIYFSGIRTGSMQRYETFDGHQGSVESYSRASILGIGTKYHQKAQFVYRNNTFLTQTFHQKVSGFRSRDMLVSFSESGLQSEVNLNGELTSYDNPAEPLRDMDTLSLQLREWVKQGLSSFTLTRQASDGPEPYQYQVMASQRMTVEPWGELEVIQVEQTGAETVTYWFSPKLDYQLVKATYHGFLFNGGLELKSMTLGCEETESSI</sequence>
<accession>A0ABX5DHS1</accession>